<sequence>MDAILLFRDKENANERKESLLSICRVQLFFCKDTTFPRNFQGFREKILEKGVEKKKIGDSQFREPPIDI</sequence>
<organism evidence="1 2">
    <name type="scientific">Segatella sinensis</name>
    <dbReference type="NCBI Taxonomy" id="3085167"/>
    <lineage>
        <taxon>Bacteria</taxon>
        <taxon>Pseudomonadati</taxon>
        <taxon>Bacteroidota</taxon>
        <taxon>Bacteroidia</taxon>
        <taxon>Bacteroidales</taxon>
        <taxon>Prevotellaceae</taxon>
        <taxon>Segatella</taxon>
    </lineage>
</organism>
<evidence type="ECO:0000313" key="1">
    <source>
        <dbReference type="EMBL" id="MEQ2509551.1"/>
    </source>
</evidence>
<evidence type="ECO:0008006" key="3">
    <source>
        <dbReference type="Google" id="ProtNLM"/>
    </source>
</evidence>
<proteinExistence type="predicted"/>
<dbReference type="Proteomes" id="UP001465717">
    <property type="component" value="Unassembled WGS sequence"/>
</dbReference>
<dbReference type="EMBL" id="JBBNGE010000097">
    <property type="protein sequence ID" value="MEQ2509551.1"/>
    <property type="molecule type" value="Genomic_DNA"/>
</dbReference>
<accession>A0ABV1G2D1</accession>
<gene>
    <name evidence="1" type="ORF">AAAT87_15010</name>
</gene>
<protein>
    <recommendedName>
        <fullName evidence="3">Ribosomal protein S16</fullName>
    </recommendedName>
</protein>
<reference evidence="1 2" key="1">
    <citation type="submission" date="2024-04" db="EMBL/GenBank/DDBJ databases">
        <title>Human intestinal bacterial collection.</title>
        <authorList>
            <person name="Pauvert C."/>
            <person name="Hitch T.C.A."/>
            <person name="Clavel T."/>
        </authorList>
    </citation>
    <scope>NUCLEOTIDE SEQUENCE [LARGE SCALE GENOMIC DNA]</scope>
    <source>
        <strain evidence="1 2">CLA-AA-H174</strain>
    </source>
</reference>
<evidence type="ECO:0000313" key="2">
    <source>
        <dbReference type="Proteomes" id="UP001465717"/>
    </source>
</evidence>
<dbReference type="RefSeq" id="WP_349226871.1">
    <property type="nucleotide sequence ID" value="NZ_JBBNFG020000072.1"/>
</dbReference>
<keyword evidence="2" id="KW-1185">Reference proteome</keyword>
<comment type="caution">
    <text evidence="1">The sequence shown here is derived from an EMBL/GenBank/DDBJ whole genome shotgun (WGS) entry which is preliminary data.</text>
</comment>
<name>A0ABV1G2D1_9BACT</name>